<comment type="caution">
    <text evidence="1">The sequence shown here is derived from an EMBL/GenBank/DDBJ whole genome shotgun (WGS) entry which is preliminary data.</text>
</comment>
<dbReference type="PANTHER" id="PTHR36795:SF2">
    <property type="entry name" value="OS01G0938400 PROTEIN"/>
    <property type="match status" value="1"/>
</dbReference>
<protein>
    <submittedName>
        <fullName evidence="1">Uncharacterized protein</fullName>
    </submittedName>
</protein>
<proteinExistence type="predicted"/>
<reference evidence="1 2" key="1">
    <citation type="submission" date="2024-01" db="EMBL/GenBank/DDBJ databases">
        <title>The genomes of 5 underutilized Papilionoideae crops provide insights into root nodulation and disease resistanc.</title>
        <authorList>
            <person name="Jiang F."/>
        </authorList>
    </citation>
    <scope>NUCLEOTIDE SEQUENCE [LARGE SCALE GENOMIC DNA]</scope>
    <source>
        <strain evidence="1">LVBAO_FW01</strain>
        <tissue evidence="1">Leaves</tissue>
    </source>
</reference>
<accession>A0AAN9QKB7</accession>
<sequence length="130" mass="15529">MNCLNSEKSTMSTLQMVSLSKLRYQRLKHENGSDEERDRVSTQRPRSWFRFRKVPIRRRFRLKIPSLRRLWRKKARLVSTMRVSYAKVMKRFKDGQVHFGDLFAGNYLFLQVNPSSLKCLEKDFSLAKIA</sequence>
<keyword evidence="2" id="KW-1185">Reference proteome</keyword>
<gene>
    <name evidence="1" type="ORF">VNO77_19250</name>
</gene>
<name>A0AAN9QKB7_CANGL</name>
<dbReference type="PANTHER" id="PTHR36795">
    <property type="entry name" value="OS01G0938400 PROTEIN"/>
    <property type="match status" value="1"/>
</dbReference>
<organism evidence="1 2">
    <name type="scientific">Canavalia gladiata</name>
    <name type="common">Sword bean</name>
    <name type="synonym">Dolichos gladiatus</name>
    <dbReference type="NCBI Taxonomy" id="3824"/>
    <lineage>
        <taxon>Eukaryota</taxon>
        <taxon>Viridiplantae</taxon>
        <taxon>Streptophyta</taxon>
        <taxon>Embryophyta</taxon>
        <taxon>Tracheophyta</taxon>
        <taxon>Spermatophyta</taxon>
        <taxon>Magnoliopsida</taxon>
        <taxon>eudicotyledons</taxon>
        <taxon>Gunneridae</taxon>
        <taxon>Pentapetalae</taxon>
        <taxon>rosids</taxon>
        <taxon>fabids</taxon>
        <taxon>Fabales</taxon>
        <taxon>Fabaceae</taxon>
        <taxon>Papilionoideae</taxon>
        <taxon>50 kb inversion clade</taxon>
        <taxon>NPAAA clade</taxon>
        <taxon>indigoferoid/millettioid clade</taxon>
        <taxon>Phaseoleae</taxon>
        <taxon>Canavalia</taxon>
    </lineage>
</organism>
<dbReference type="Proteomes" id="UP001367508">
    <property type="component" value="Unassembled WGS sequence"/>
</dbReference>
<evidence type="ECO:0000313" key="1">
    <source>
        <dbReference type="EMBL" id="KAK7338629.1"/>
    </source>
</evidence>
<dbReference type="AlphaFoldDB" id="A0AAN9QKB7"/>
<dbReference type="EMBL" id="JAYMYQ010000004">
    <property type="protein sequence ID" value="KAK7338629.1"/>
    <property type="molecule type" value="Genomic_DNA"/>
</dbReference>
<evidence type="ECO:0000313" key="2">
    <source>
        <dbReference type="Proteomes" id="UP001367508"/>
    </source>
</evidence>